<proteinExistence type="predicted"/>
<evidence type="ECO:0000313" key="1">
    <source>
        <dbReference type="EMBL" id="HIW95107.1"/>
    </source>
</evidence>
<dbReference type="Gene3D" id="3.40.50.1820">
    <property type="entry name" value="alpha/beta hydrolase"/>
    <property type="match status" value="1"/>
</dbReference>
<evidence type="ECO:0000313" key="2">
    <source>
        <dbReference type="Proteomes" id="UP000824189"/>
    </source>
</evidence>
<dbReference type="PANTHER" id="PTHR48098:SF3">
    <property type="entry name" value="IRON(III) ENTEROBACTIN ESTERASE"/>
    <property type="match status" value="1"/>
</dbReference>
<name>A0A9D1RYQ4_9CORY</name>
<gene>
    <name evidence="1" type="ORF">H9867_01255</name>
</gene>
<protein>
    <recommendedName>
        <fullName evidence="3">Enterochelin esterase</fullName>
    </recommendedName>
</protein>
<dbReference type="InterPro" id="IPR050583">
    <property type="entry name" value="Mycobacterial_A85_antigen"/>
</dbReference>
<dbReference type="InterPro" id="IPR029058">
    <property type="entry name" value="AB_hydrolase_fold"/>
</dbReference>
<reference evidence="1" key="2">
    <citation type="submission" date="2021-04" db="EMBL/GenBank/DDBJ databases">
        <authorList>
            <person name="Gilroy R."/>
        </authorList>
    </citation>
    <scope>NUCLEOTIDE SEQUENCE</scope>
    <source>
        <strain evidence="1">4376</strain>
    </source>
</reference>
<dbReference type="PANTHER" id="PTHR48098">
    <property type="entry name" value="ENTEROCHELIN ESTERASE-RELATED"/>
    <property type="match status" value="1"/>
</dbReference>
<dbReference type="InterPro" id="IPR000801">
    <property type="entry name" value="Esterase-like"/>
</dbReference>
<dbReference type="Pfam" id="PF00756">
    <property type="entry name" value="Esterase"/>
    <property type="match status" value="1"/>
</dbReference>
<reference evidence="1" key="1">
    <citation type="journal article" date="2021" name="PeerJ">
        <title>Extensive microbial diversity within the chicken gut microbiome revealed by metagenomics and culture.</title>
        <authorList>
            <person name="Gilroy R."/>
            <person name="Ravi A."/>
            <person name="Getino M."/>
            <person name="Pursley I."/>
            <person name="Horton D.L."/>
            <person name="Alikhan N.F."/>
            <person name="Baker D."/>
            <person name="Gharbi K."/>
            <person name="Hall N."/>
            <person name="Watson M."/>
            <person name="Adriaenssens E.M."/>
            <person name="Foster-Nyarko E."/>
            <person name="Jarju S."/>
            <person name="Secka A."/>
            <person name="Antonio M."/>
            <person name="Oren A."/>
            <person name="Chaudhuri R.R."/>
            <person name="La Ragione R."/>
            <person name="Hildebrand F."/>
            <person name="Pallen M.J."/>
        </authorList>
    </citation>
    <scope>NUCLEOTIDE SEQUENCE</scope>
    <source>
        <strain evidence="1">4376</strain>
    </source>
</reference>
<evidence type="ECO:0008006" key="3">
    <source>
        <dbReference type="Google" id="ProtNLM"/>
    </source>
</evidence>
<dbReference type="AlphaFoldDB" id="A0A9D1RYQ4"/>
<organism evidence="1 2">
    <name type="scientific">Candidatus Corynebacterium gallistercoris</name>
    <dbReference type="NCBI Taxonomy" id="2838530"/>
    <lineage>
        <taxon>Bacteria</taxon>
        <taxon>Bacillati</taxon>
        <taxon>Actinomycetota</taxon>
        <taxon>Actinomycetes</taxon>
        <taxon>Mycobacteriales</taxon>
        <taxon>Corynebacteriaceae</taxon>
        <taxon>Corynebacterium</taxon>
    </lineage>
</organism>
<dbReference type="SUPFAM" id="SSF53474">
    <property type="entry name" value="alpha/beta-Hydrolases"/>
    <property type="match status" value="1"/>
</dbReference>
<dbReference type="Proteomes" id="UP000824189">
    <property type="component" value="Unassembled WGS sequence"/>
</dbReference>
<comment type="caution">
    <text evidence="1">The sequence shown here is derived from an EMBL/GenBank/DDBJ whole genome shotgun (WGS) entry which is preliminary data.</text>
</comment>
<dbReference type="EMBL" id="DXFZ01000017">
    <property type="protein sequence ID" value="HIW95107.1"/>
    <property type="molecule type" value="Genomic_DNA"/>
</dbReference>
<accession>A0A9D1RYQ4</accession>
<sequence length="327" mass="34195">MVATVELPEGAMGSFMVAPVPPEVAAQIESSADTRQRFLLLAEHTIDTADPALTVDPAAEIAPAAGARESGRIILPSAPPRPGWEAVPCAPPRSPEAAGWTRHQVADRTVWRAGRPGGFLLILFDATTWTATHLPQVLDTLHGRGDIPACEIVAVETHQDRARTLGCSEEFARWVAVDLLEQFPSYSPEQVVVAGQSLGGVSAVNVARLYPDHVGGVVANSPSFWWPTRGVAVGGNMLRFLKKPGAVENIAKSGVRIFLSAGTAEGGGAVTGDEESSAMVADAQAVAGVLENGGVDVHVDISIAAHEMAAWEGALTRGLVWVLGTGE</sequence>